<dbReference type="InterPro" id="IPR018754">
    <property type="entry name" value="RovC-like_DNA-bd"/>
</dbReference>
<dbReference type="AlphaFoldDB" id="A0AAC8YZF6"/>
<evidence type="ECO:0000313" key="2">
    <source>
        <dbReference type="EMBL" id="AMU89128.1"/>
    </source>
</evidence>
<protein>
    <recommendedName>
        <fullName evidence="1">T6SS Transcription factor RovC-like DNA binding domain-containing protein</fullName>
    </recommendedName>
</protein>
<dbReference type="Pfam" id="PF10074">
    <property type="entry name" value="RovC_DNA-bd"/>
    <property type="match status" value="1"/>
</dbReference>
<keyword evidence="3" id="KW-1185">Reference proteome</keyword>
<name>A0AAC8YZF6_SPHMC</name>
<accession>A0AAC8YZF6</accession>
<reference evidence="2 3" key="2">
    <citation type="journal article" date="2016" name="Genome Announc.">
        <title>Complete Genome Sequence of Sphingopyxis macrogoltabida Strain 203N (NBRC 111659), a Polyethylene Glycol Degrader.</title>
        <authorList>
            <person name="Ohtsubo Y."/>
            <person name="Nonoyama S."/>
            <person name="Nagata Y."/>
            <person name="Numata M."/>
            <person name="Tsuchikane K."/>
            <person name="Hosoyama A."/>
            <person name="Yamazoe A."/>
            <person name="Tsuda M."/>
            <person name="Fujita N."/>
            <person name="Kawai F."/>
        </authorList>
    </citation>
    <scope>NUCLEOTIDE SEQUENCE [LARGE SCALE GENOMIC DNA]</scope>
    <source>
        <strain evidence="2 3">203N</strain>
    </source>
</reference>
<organism evidence="2 3">
    <name type="scientific">Sphingopyxis macrogoltabida</name>
    <name type="common">Sphingomonas macrogoltabidus</name>
    <dbReference type="NCBI Taxonomy" id="33050"/>
    <lineage>
        <taxon>Bacteria</taxon>
        <taxon>Pseudomonadati</taxon>
        <taxon>Pseudomonadota</taxon>
        <taxon>Alphaproteobacteria</taxon>
        <taxon>Sphingomonadales</taxon>
        <taxon>Sphingomonadaceae</taxon>
        <taxon>Sphingopyxis</taxon>
    </lineage>
</organism>
<dbReference type="EMBL" id="CP013344">
    <property type="protein sequence ID" value="AMU89128.1"/>
    <property type="molecule type" value="Genomic_DNA"/>
</dbReference>
<sequence length="154" mass="16952">MVDGPEIAAELLSYRDWHVVLLAGGRRYRLLIRRCRANERLAYLTPADGQAGLRASLIMALHRELLDTGGARPAPDSVPGATEHWRLVQWLRLLDAIAEGASARDMAAALLLAEARHYSAAEWDASSERRRIARWQRAAVAMRDGGFNALLGAA</sequence>
<evidence type="ECO:0000259" key="1">
    <source>
        <dbReference type="Pfam" id="PF10074"/>
    </source>
</evidence>
<feature type="domain" description="T6SS Transcription factor RovC-like DNA binding" evidence="1">
    <location>
        <begin position="46"/>
        <end position="151"/>
    </location>
</feature>
<proteinExistence type="predicted"/>
<evidence type="ECO:0000313" key="3">
    <source>
        <dbReference type="Proteomes" id="UP000076088"/>
    </source>
</evidence>
<gene>
    <name evidence="2" type="ORF">ATM17_08765</name>
</gene>
<reference evidence="3" key="1">
    <citation type="submission" date="2015-11" db="EMBL/GenBank/DDBJ databases">
        <title>Complete genome sequence of a polyethylene-glycol degrader Sphingopyxis macrogoltabida 203N (NBRC 111659).</title>
        <authorList>
            <person name="Yoshiyuki O."/>
            <person name="Shouta N."/>
            <person name="Nagata Y."/>
            <person name="Numata M."/>
            <person name="Tsuchikane K."/>
            <person name="Hosoyama A."/>
            <person name="Yamazoe A."/>
            <person name="Tsuda M."/>
            <person name="Fujita N."/>
            <person name="Kawai F."/>
        </authorList>
    </citation>
    <scope>NUCLEOTIDE SEQUENCE [LARGE SCALE GENOMIC DNA]</scope>
    <source>
        <strain evidence="3">203N</strain>
    </source>
</reference>
<dbReference type="Proteomes" id="UP000076088">
    <property type="component" value="Chromosome"/>
</dbReference>